<evidence type="ECO:0000313" key="2">
    <source>
        <dbReference type="Proteomes" id="UP000604481"/>
    </source>
</evidence>
<dbReference type="AlphaFoldDB" id="A0A8J7FL52"/>
<accession>A0A8J7FL52</accession>
<dbReference type="Proteomes" id="UP000604481">
    <property type="component" value="Unassembled WGS sequence"/>
</dbReference>
<organism evidence="1 2">
    <name type="scientific">Chitinilyticum piscinae</name>
    <dbReference type="NCBI Taxonomy" id="2866724"/>
    <lineage>
        <taxon>Bacteria</taxon>
        <taxon>Pseudomonadati</taxon>
        <taxon>Pseudomonadota</taxon>
        <taxon>Betaproteobacteria</taxon>
        <taxon>Neisseriales</taxon>
        <taxon>Chitinibacteraceae</taxon>
        <taxon>Chitinilyticum</taxon>
    </lineage>
</organism>
<sequence length="383" mass="42168">MFEHETRQPLSLTGPDSHTLIREAGLGSLTIAPAEQCKHRCDLRVNADDPINWDCLTPFTVPAGSPWPRWLNYVGSDTGVFAWAEQRVIESLSWTPTRSCEIDASAANIQRLSIHLSKGIALRIRLPAATYLHLSGDLSQFTAINAAEYSGSLALAPDTDRQGPPQVIPLLDNFLSLRDLTLFNEPLRQPLDAASALKLPQLSRLSLYGAIANLGELAKLTGLESLQLRFMNDLSELPAPESWPKLTNLLAWNVDEVAGKALRAWHRRHLKAVGEQACISLSATQLRKPDWFVTEYGLPFADWTPKNAKAATKAYRIAQAAIAKAKQAAEIEQALIVFGQVLNKLPGLETCERDDAYSAFCMLAAHTEVNDDIEDIFGSVCDF</sequence>
<evidence type="ECO:0000313" key="1">
    <source>
        <dbReference type="EMBL" id="MBE9610067.1"/>
    </source>
</evidence>
<reference evidence="1 2" key="1">
    <citation type="submission" date="2020-10" db="EMBL/GenBank/DDBJ databases">
        <title>The genome sequence of Chitinilyticum litopenaei 4Y14.</title>
        <authorList>
            <person name="Liu Y."/>
        </authorList>
    </citation>
    <scope>NUCLEOTIDE SEQUENCE [LARGE SCALE GENOMIC DNA]</scope>
    <source>
        <strain evidence="1 2">4Y14</strain>
    </source>
</reference>
<dbReference type="RefSeq" id="WP_194116581.1">
    <property type="nucleotide sequence ID" value="NZ_JADFUA010000006.1"/>
</dbReference>
<keyword evidence="2" id="KW-1185">Reference proteome</keyword>
<dbReference type="EMBL" id="JADFUA010000006">
    <property type="protein sequence ID" value="MBE9610067.1"/>
    <property type="molecule type" value="Genomic_DNA"/>
</dbReference>
<name>A0A8J7FL52_9NEIS</name>
<proteinExistence type="predicted"/>
<dbReference type="Gene3D" id="3.80.10.10">
    <property type="entry name" value="Ribonuclease Inhibitor"/>
    <property type="match status" value="1"/>
</dbReference>
<protein>
    <submittedName>
        <fullName evidence="1">Uncharacterized protein</fullName>
    </submittedName>
</protein>
<dbReference type="InterPro" id="IPR032675">
    <property type="entry name" value="LRR_dom_sf"/>
</dbReference>
<dbReference type="SUPFAM" id="SSF52058">
    <property type="entry name" value="L domain-like"/>
    <property type="match status" value="1"/>
</dbReference>
<comment type="caution">
    <text evidence="1">The sequence shown here is derived from an EMBL/GenBank/DDBJ whole genome shotgun (WGS) entry which is preliminary data.</text>
</comment>
<gene>
    <name evidence="1" type="ORF">INR99_12020</name>
</gene>